<dbReference type="PATRIC" id="fig|1003195.11.peg.3690"/>
<dbReference type="InterPro" id="IPR001940">
    <property type="entry name" value="Peptidase_S1C"/>
</dbReference>
<dbReference type="Gene3D" id="2.40.10.10">
    <property type="entry name" value="Trypsin-like serine proteases"/>
    <property type="match status" value="2"/>
</dbReference>
<organism evidence="6 7">
    <name type="scientific">Streptantibioticus cattleyicolor (strain ATCC 35852 / DSM 46488 / JCM 4925 / NBRC 14057 / NRRL 8057)</name>
    <name type="common">Streptomyces cattleya</name>
    <dbReference type="NCBI Taxonomy" id="1003195"/>
    <lineage>
        <taxon>Bacteria</taxon>
        <taxon>Bacillati</taxon>
        <taxon>Actinomycetota</taxon>
        <taxon>Actinomycetes</taxon>
        <taxon>Kitasatosporales</taxon>
        <taxon>Streptomycetaceae</taxon>
        <taxon>Streptantibioticus</taxon>
    </lineage>
</organism>
<keyword evidence="3 5" id="KW-1133">Transmembrane helix</keyword>
<dbReference type="MEROPS" id="S01.513"/>
<protein>
    <submittedName>
        <fullName evidence="6">Putative serine protease</fullName>
    </submittedName>
</protein>
<name>F8JWF2_STREN</name>
<keyword evidence="7" id="KW-1185">Reference proteome</keyword>
<dbReference type="GO" id="GO:0016020">
    <property type="term" value="C:membrane"/>
    <property type="evidence" value="ECO:0007669"/>
    <property type="project" value="UniProtKB-SubCell"/>
</dbReference>
<keyword evidence="6" id="KW-0378">Hydrolase</keyword>
<dbReference type="Pfam" id="PF13365">
    <property type="entry name" value="Trypsin_2"/>
    <property type="match status" value="1"/>
</dbReference>
<dbReference type="Pfam" id="PF02674">
    <property type="entry name" value="Colicin_V"/>
    <property type="match status" value="1"/>
</dbReference>
<proteinExistence type="predicted"/>
<accession>G8X293</accession>
<dbReference type="KEGG" id="sct:SCAT_2174"/>
<dbReference type="NCBIfam" id="NF033740">
    <property type="entry name" value="MarP_fam_protase"/>
    <property type="match status" value="1"/>
</dbReference>
<dbReference type="InterPro" id="IPR003825">
    <property type="entry name" value="Colicin-V_CvpA"/>
</dbReference>
<comment type="subcellular location">
    <subcellularLocation>
        <location evidence="1">Membrane</location>
        <topology evidence="1">Multi-pass membrane protein</topology>
    </subcellularLocation>
</comment>
<feature type="transmembrane region" description="Helical" evidence="5">
    <location>
        <begin position="103"/>
        <end position="126"/>
    </location>
</feature>
<dbReference type="PRINTS" id="PR00834">
    <property type="entry name" value="PROTEASES2C"/>
</dbReference>
<evidence type="ECO:0000256" key="2">
    <source>
        <dbReference type="ARBA" id="ARBA00022692"/>
    </source>
</evidence>
<dbReference type="HOGENOM" id="CLU_043139_0_0_11"/>
<dbReference type="GO" id="GO:0004252">
    <property type="term" value="F:serine-type endopeptidase activity"/>
    <property type="evidence" value="ECO:0007669"/>
    <property type="project" value="InterPro"/>
</dbReference>
<dbReference type="InterPro" id="IPR009003">
    <property type="entry name" value="Peptidase_S1_PA"/>
</dbReference>
<dbReference type="KEGG" id="scy:SCATT_21590"/>
<evidence type="ECO:0000313" key="6">
    <source>
        <dbReference type="EMBL" id="AEW94530.1"/>
    </source>
</evidence>
<sequence>MNLLDLVLVIATIGYAIAGYRRGLVASVILFAGFLGGAVVGVWLLPYVLRLVTPGTVTATVVALLGVLVPAAIGHGLAEKLAWKVRQGLSWGPVRWVDGVGGAAAGAAALLAVTWLMAGVLVTAPLPALAQQIRSSAVLGAVDRAVPAQTPAWFNRADDALSGAGFPRVFNPFENEPTANVPAPSGDAVTHAATAAARGSVVKVQGVADTSDGLRGQEGSGFVYASEHVMTNAHVVAAVRHPTVQIGGVGPRYAARVVLFDPGTDVAVLDVPGLPAPPLSFAGQAPRGGPAVVAGYPENGGLDLRAATVAGRITARGQDIYGDNSTDRDIYQLRSDVRHGNSGGPLLTTDGRVYGVVFARSTADSDTGYALTAAQVAADARRAADATASVDTGDRAAL</sequence>
<dbReference type="AlphaFoldDB" id="F8JWF2"/>
<dbReference type="InterPro" id="IPR047680">
    <property type="entry name" value="MarP-like"/>
</dbReference>
<evidence type="ECO:0000256" key="4">
    <source>
        <dbReference type="ARBA" id="ARBA00023136"/>
    </source>
</evidence>
<evidence type="ECO:0000313" key="7">
    <source>
        <dbReference type="Proteomes" id="UP000007842"/>
    </source>
</evidence>
<dbReference type="RefSeq" id="WP_014142921.1">
    <property type="nucleotide sequence ID" value="NC_016111.1"/>
</dbReference>
<dbReference type="GO" id="GO:0006508">
    <property type="term" value="P:proteolysis"/>
    <property type="evidence" value="ECO:0007669"/>
    <property type="project" value="UniProtKB-KW"/>
</dbReference>
<keyword evidence="6" id="KW-0645">Protease</keyword>
<evidence type="ECO:0000256" key="3">
    <source>
        <dbReference type="ARBA" id="ARBA00022989"/>
    </source>
</evidence>
<evidence type="ECO:0000256" key="1">
    <source>
        <dbReference type="ARBA" id="ARBA00004141"/>
    </source>
</evidence>
<dbReference type="Proteomes" id="UP000007842">
    <property type="component" value="Chromosome"/>
</dbReference>
<dbReference type="PANTHER" id="PTHR43019">
    <property type="entry name" value="SERINE ENDOPROTEASE DEGS"/>
    <property type="match status" value="1"/>
</dbReference>
<accession>F8JWF2</accession>
<reference evidence="7" key="1">
    <citation type="submission" date="2011-12" db="EMBL/GenBank/DDBJ databases">
        <title>Complete genome sequence of Streptomyces cattleya strain DSM 46488.</title>
        <authorList>
            <person name="Ou H.-Y."/>
            <person name="Li P."/>
            <person name="Zhao C."/>
            <person name="O'Hagan D."/>
            <person name="Deng Z."/>
        </authorList>
    </citation>
    <scope>NUCLEOTIDE SEQUENCE [LARGE SCALE GENOMIC DNA]</scope>
    <source>
        <strain evidence="7">ATCC 35852 / DSM 46488 / JCM 4925 / NBRC 14057 / NRRL 8057</strain>
    </source>
</reference>
<dbReference type="PANTHER" id="PTHR43019:SF23">
    <property type="entry name" value="PROTEASE DO-LIKE 5, CHLOROPLASTIC"/>
    <property type="match status" value="1"/>
</dbReference>
<evidence type="ECO:0000256" key="5">
    <source>
        <dbReference type="SAM" id="Phobius"/>
    </source>
</evidence>
<feature type="transmembrane region" description="Helical" evidence="5">
    <location>
        <begin position="61"/>
        <end position="83"/>
    </location>
</feature>
<keyword evidence="4 5" id="KW-0472">Membrane</keyword>
<dbReference type="SUPFAM" id="SSF50494">
    <property type="entry name" value="Trypsin-like serine proteases"/>
    <property type="match status" value="1"/>
</dbReference>
<gene>
    <name evidence="6" type="ordered locus">SCATT_21590</name>
</gene>
<dbReference type="eggNOG" id="COG0265">
    <property type="taxonomic scope" value="Bacteria"/>
</dbReference>
<keyword evidence="2 5" id="KW-0812">Transmembrane</keyword>
<dbReference type="InterPro" id="IPR043504">
    <property type="entry name" value="Peptidase_S1_PA_chymotrypsin"/>
</dbReference>
<feature type="transmembrane region" description="Helical" evidence="5">
    <location>
        <begin position="28"/>
        <end position="49"/>
    </location>
</feature>
<dbReference type="EMBL" id="CP003219">
    <property type="protein sequence ID" value="AEW94530.1"/>
    <property type="molecule type" value="Genomic_DNA"/>
</dbReference>
<dbReference type="STRING" id="1003195.SCATT_21590"/>
<dbReference type="OrthoDB" id="9766361at2"/>
<dbReference type="GO" id="GO:0009403">
    <property type="term" value="P:toxin biosynthetic process"/>
    <property type="evidence" value="ECO:0007669"/>
    <property type="project" value="InterPro"/>
</dbReference>